<accession>A0A255XUY7</accession>
<dbReference type="Pfam" id="PF10109">
    <property type="entry name" value="Phage_TAC_7"/>
    <property type="match status" value="1"/>
</dbReference>
<name>A0A255XUY7_9PROT</name>
<dbReference type="RefSeq" id="WP_094408058.1">
    <property type="nucleotide sequence ID" value="NZ_BMJZ01000001.1"/>
</dbReference>
<comment type="caution">
    <text evidence="1">The sequence shown here is derived from an EMBL/GenBank/DDBJ whole genome shotgun (WGS) entry which is preliminary data.</text>
</comment>
<sequence>MAVITLTHPIQVDGKDVTELTVPTRLTLGALQLMDNEKGEIGKLAGLIAGAFKIPLSSARQMDVADLGAVSEVLFPLLPTSGLGGTA</sequence>
<reference evidence="1 2" key="1">
    <citation type="submission" date="2017-07" db="EMBL/GenBank/DDBJ databases">
        <title>Elstera cyanobacteriorum sp. nov., a novel bacterium isolated from cyanobacterial aggregates in a eutrophic lake.</title>
        <authorList>
            <person name="Cai H."/>
        </authorList>
    </citation>
    <scope>NUCLEOTIDE SEQUENCE [LARGE SCALE GENOMIC DNA]</scope>
    <source>
        <strain evidence="1 2">TH019</strain>
    </source>
</reference>
<protein>
    <recommendedName>
        <fullName evidence="3">Phage tail assembly protein</fullName>
    </recommendedName>
</protein>
<gene>
    <name evidence="1" type="ORF">CHR90_05870</name>
</gene>
<proteinExistence type="predicted"/>
<evidence type="ECO:0000313" key="2">
    <source>
        <dbReference type="Proteomes" id="UP000216361"/>
    </source>
</evidence>
<dbReference type="Proteomes" id="UP000216361">
    <property type="component" value="Unassembled WGS sequence"/>
</dbReference>
<keyword evidence="2" id="KW-1185">Reference proteome</keyword>
<dbReference type="OrthoDB" id="7923596at2"/>
<dbReference type="EMBL" id="NOXS01000029">
    <property type="protein sequence ID" value="OYQ20235.1"/>
    <property type="molecule type" value="Genomic_DNA"/>
</dbReference>
<organism evidence="1 2">
    <name type="scientific">Elstera cyanobacteriorum</name>
    <dbReference type="NCBI Taxonomy" id="2022747"/>
    <lineage>
        <taxon>Bacteria</taxon>
        <taxon>Pseudomonadati</taxon>
        <taxon>Pseudomonadota</taxon>
        <taxon>Alphaproteobacteria</taxon>
        <taxon>Rhodospirillales</taxon>
        <taxon>Rhodospirillaceae</taxon>
        <taxon>Elstera</taxon>
    </lineage>
</organism>
<evidence type="ECO:0008006" key="3">
    <source>
        <dbReference type="Google" id="ProtNLM"/>
    </source>
</evidence>
<evidence type="ECO:0000313" key="1">
    <source>
        <dbReference type="EMBL" id="OYQ20235.1"/>
    </source>
</evidence>
<dbReference type="AlphaFoldDB" id="A0A255XUY7"/>
<dbReference type="InterPro" id="IPR019289">
    <property type="entry name" value="Phage_tail_E/E"/>
</dbReference>